<evidence type="ECO:0000256" key="4">
    <source>
        <dbReference type="ARBA" id="ARBA00023136"/>
    </source>
</evidence>
<dbReference type="EMBL" id="MU002399">
    <property type="protein sequence ID" value="KAF2786833.1"/>
    <property type="molecule type" value="Genomic_DNA"/>
</dbReference>
<dbReference type="PANTHER" id="PTHR31465">
    <property type="entry name" value="PROTEIN RTA1-RELATED"/>
    <property type="match status" value="1"/>
</dbReference>
<evidence type="ECO:0000256" key="5">
    <source>
        <dbReference type="SAM" id="Phobius"/>
    </source>
</evidence>
<keyword evidence="4 5" id="KW-0472">Membrane</keyword>
<evidence type="ECO:0000256" key="2">
    <source>
        <dbReference type="ARBA" id="ARBA00022692"/>
    </source>
</evidence>
<feature type="transmembrane region" description="Helical" evidence="5">
    <location>
        <begin position="199"/>
        <end position="219"/>
    </location>
</feature>
<protein>
    <submittedName>
        <fullName evidence="6">RTA1-domain-containing protein</fullName>
    </submittedName>
</protein>
<reference evidence="6" key="1">
    <citation type="journal article" date="2020" name="Stud. Mycol.">
        <title>101 Dothideomycetes genomes: a test case for predicting lifestyles and emergence of pathogens.</title>
        <authorList>
            <person name="Haridas S."/>
            <person name="Albert R."/>
            <person name="Binder M."/>
            <person name="Bloem J."/>
            <person name="Labutti K."/>
            <person name="Salamov A."/>
            <person name="Andreopoulos B."/>
            <person name="Baker S."/>
            <person name="Barry K."/>
            <person name="Bills G."/>
            <person name="Bluhm B."/>
            <person name="Cannon C."/>
            <person name="Castanera R."/>
            <person name="Culley D."/>
            <person name="Daum C."/>
            <person name="Ezra D."/>
            <person name="Gonzalez J."/>
            <person name="Henrissat B."/>
            <person name="Kuo A."/>
            <person name="Liang C."/>
            <person name="Lipzen A."/>
            <person name="Lutzoni F."/>
            <person name="Magnuson J."/>
            <person name="Mondo S."/>
            <person name="Nolan M."/>
            <person name="Ohm R."/>
            <person name="Pangilinan J."/>
            <person name="Park H.-J."/>
            <person name="Ramirez L."/>
            <person name="Alfaro M."/>
            <person name="Sun H."/>
            <person name="Tritt A."/>
            <person name="Yoshinaga Y."/>
            <person name="Zwiers L.-H."/>
            <person name="Turgeon B."/>
            <person name="Goodwin S."/>
            <person name="Spatafora J."/>
            <person name="Crous P."/>
            <person name="Grigoriev I."/>
        </authorList>
    </citation>
    <scope>NUCLEOTIDE SEQUENCE</scope>
    <source>
        <strain evidence="6">CBS 109.77</strain>
    </source>
</reference>
<dbReference type="GO" id="GO:0016020">
    <property type="term" value="C:membrane"/>
    <property type="evidence" value="ECO:0007669"/>
    <property type="project" value="UniProtKB-SubCell"/>
</dbReference>
<comment type="subcellular location">
    <subcellularLocation>
        <location evidence="1">Membrane</location>
        <topology evidence="1">Multi-pass membrane protein</topology>
    </subcellularLocation>
</comment>
<gene>
    <name evidence="6" type="ORF">K505DRAFT_422160</name>
</gene>
<feature type="transmembrane region" description="Helical" evidence="5">
    <location>
        <begin position="116"/>
        <end position="139"/>
    </location>
</feature>
<feature type="transmembrane region" description="Helical" evidence="5">
    <location>
        <begin position="41"/>
        <end position="62"/>
    </location>
</feature>
<evidence type="ECO:0000256" key="3">
    <source>
        <dbReference type="ARBA" id="ARBA00022989"/>
    </source>
</evidence>
<accession>A0A6A6WSA7</accession>
<feature type="transmembrane region" description="Helical" evidence="5">
    <location>
        <begin position="154"/>
        <end position="178"/>
    </location>
</feature>
<feature type="transmembrane region" description="Helical" evidence="5">
    <location>
        <begin position="231"/>
        <end position="252"/>
    </location>
</feature>
<proteinExistence type="predicted"/>
<feature type="transmembrane region" description="Helical" evidence="5">
    <location>
        <begin position="15"/>
        <end position="34"/>
    </location>
</feature>
<evidence type="ECO:0000313" key="7">
    <source>
        <dbReference type="Proteomes" id="UP000799757"/>
    </source>
</evidence>
<organism evidence="6 7">
    <name type="scientific">Melanomma pulvis-pyrius CBS 109.77</name>
    <dbReference type="NCBI Taxonomy" id="1314802"/>
    <lineage>
        <taxon>Eukaryota</taxon>
        <taxon>Fungi</taxon>
        <taxon>Dikarya</taxon>
        <taxon>Ascomycota</taxon>
        <taxon>Pezizomycotina</taxon>
        <taxon>Dothideomycetes</taxon>
        <taxon>Pleosporomycetidae</taxon>
        <taxon>Pleosporales</taxon>
        <taxon>Melanommataceae</taxon>
        <taxon>Melanomma</taxon>
    </lineage>
</organism>
<name>A0A6A6WSA7_9PLEO</name>
<feature type="transmembrane region" description="Helical" evidence="5">
    <location>
        <begin position="74"/>
        <end position="96"/>
    </location>
</feature>
<dbReference type="AlphaFoldDB" id="A0A6A6WSA7"/>
<dbReference type="Proteomes" id="UP000799757">
    <property type="component" value="Unassembled WGS sequence"/>
</dbReference>
<dbReference type="OrthoDB" id="3358017at2759"/>
<keyword evidence="2 5" id="KW-0812">Transmembrane</keyword>
<keyword evidence="7" id="KW-1185">Reference proteome</keyword>
<evidence type="ECO:0000313" key="6">
    <source>
        <dbReference type="EMBL" id="KAF2786833.1"/>
    </source>
</evidence>
<dbReference type="InterPro" id="IPR007568">
    <property type="entry name" value="RTA1"/>
</dbReference>
<evidence type="ECO:0000256" key="1">
    <source>
        <dbReference type="ARBA" id="ARBA00004141"/>
    </source>
</evidence>
<dbReference type="Pfam" id="PF04479">
    <property type="entry name" value="RTA1"/>
    <property type="match status" value="1"/>
</dbReference>
<sequence length="281" mass="31495">MPDQDINFYDYHPSMAAAAIFTVLFAISTVLHCVQSIQKRAWFMTPFIIGGFFETVGYIGRISSSNDPHARTPFILQTLLILLAPALFAASIYMVLGRIILLTDGESYSLIRRTWLTKIFVASDVLSFLLQCGGGGIMASNQTDPSKVKLGQNIILVGLFAQLAVFAFFVVVACLFQIRGRAHFQTLPASVAWRKHLHVLYATSILILIRSLFRIIEYIMGNDSYLLRHEVFVYVFDALLMLLAMIMVNLVHPGDIATMLKKKSHVGNGFELRDSELISKR</sequence>
<keyword evidence="3 5" id="KW-1133">Transmembrane helix</keyword>
<dbReference type="PANTHER" id="PTHR31465:SF1">
    <property type="entry name" value="PROTEIN RTA1-RELATED"/>
    <property type="match status" value="1"/>
</dbReference>